<evidence type="ECO:0000313" key="1">
    <source>
        <dbReference type="EMBL" id="KAK3089815.1"/>
    </source>
</evidence>
<protein>
    <recommendedName>
        <fullName evidence="3">RNase H type-1 domain-containing protein</fullName>
    </recommendedName>
</protein>
<proteinExistence type="predicted"/>
<accession>A0AA89BNT4</accession>
<organism evidence="1 2">
    <name type="scientific">Pinctada imbricata</name>
    <name type="common">Atlantic pearl-oyster</name>
    <name type="synonym">Pinctada martensii</name>
    <dbReference type="NCBI Taxonomy" id="66713"/>
    <lineage>
        <taxon>Eukaryota</taxon>
        <taxon>Metazoa</taxon>
        <taxon>Spiralia</taxon>
        <taxon>Lophotrochozoa</taxon>
        <taxon>Mollusca</taxon>
        <taxon>Bivalvia</taxon>
        <taxon>Autobranchia</taxon>
        <taxon>Pteriomorphia</taxon>
        <taxon>Pterioida</taxon>
        <taxon>Pterioidea</taxon>
        <taxon>Pteriidae</taxon>
        <taxon>Pinctada</taxon>
    </lineage>
</organism>
<reference evidence="1" key="1">
    <citation type="submission" date="2019-08" db="EMBL/GenBank/DDBJ databases">
        <title>The improved chromosome-level genome for the pearl oyster Pinctada fucata martensii using PacBio sequencing and Hi-C.</title>
        <authorList>
            <person name="Zheng Z."/>
        </authorList>
    </citation>
    <scope>NUCLEOTIDE SEQUENCE</scope>
    <source>
        <strain evidence="1">ZZ-2019</strain>
        <tissue evidence="1">Adductor muscle</tissue>
    </source>
</reference>
<gene>
    <name evidence="1" type="ORF">FSP39_006754</name>
</gene>
<dbReference type="PANTHER" id="PTHR33050:SF7">
    <property type="entry name" value="RIBONUCLEASE H"/>
    <property type="match status" value="1"/>
</dbReference>
<dbReference type="AlphaFoldDB" id="A0AA89BNT4"/>
<sequence>MTDELRSEIEHWDFLKNWDGFVSWRSEKHEHIFMASDASLFKFGAIILSGDKKGLAFGDFWDENDTRPIHLKEAEAVIKALQSVADHIGNHRVDLFTDNMSVIHAWENQGGKDPHLNRLMKTLFILTVDLNIKLNLFHVPSSLNEADTPSRSLHITDSMLSDFAWSYVQQLFGPHSVDLMSLDSNCMKDEFGLCLKHYTPYPTPKSAGVNVFAQDLSKEKNAYVFPPFQLIFPLLSCLEG</sequence>
<comment type="caution">
    <text evidence="1">The sequence shown here is derived from an EMBL/GenBank/DDBJ whole genome shotgun (WGS) entry which is preliminary data.</text>
</comment>
<dbReference type="Proteomes" id="UP001186944">
    <property type="component" value="Unassembled WGS sequence"/>
</dbReference>
<name>A0AA89BNT4_PINIB</name>
<keyword evidence="2" id="KW-1185">Reference proteome</keyword>
<dbReference type="PANTHER" id="PTHR33050">
    <property type="entry name" value="REVERSE TRANSCRIPTASE DOMAIN-CONTAINING PROTEIN"/>
    <property type="match status" value="1"/>
</dbReference>
<dbReference type="CDD" id="cd09275">
    <property type="entry name" value="RNase_HI_RT_DIRS1"/>
    <property type="match status" value="1"/>
</dbReference>
<dbReference type="EMBL" id="VSWD01000010">
    <property type="protein sequence ID" value="KAK3089815.1"/>
    <property type="molecule type" value="Genomic_DNA"/>
</dbReference>
<dbReference type="InterPro" id="IPR052055">
    <property type="entry name" value="Hepadnavirus_pol/RT"/>
</dbReference>
<evidence type="ECO:0008006" key="3">
    <source>
        <dbReference type="Google" id="ProtNLM"/>
    </source>
</evidence>
<evidence type="ECO:0000313" key="2">
    <source>
        <dbReference type="Proteomes" id="UP001186944"/>
    </source>
</evidence>